<dbReference type="KEGG" id="hni:W911_08275"/>
<reference evidence="1 2" key="1">
    <citation type="journal article" date="2014" name="Genome Announc.">
        <title>Complete Genome Sequence of Hyphomicrobium nitrativorans Strain NL23, a Denitrifying Bacterium Isolated from Biofilm of a Methanol-Fed Denitrification System Treating Seawater at the Montreal Biodome.</title>
        <authorList>
            <person name="Martineau C."/>
            <person name="Villeneuve C."/>
            <person name="Mauffrey F."/>
            <person name="Villemur R."/>
        </authorList>
    </citation>
    <scope>NUCLEOTIDE SEQUENCE [LARGE SCALE GENOMIC DNA]</scope>
    <source>
        <strain evidence="1">NL23</strain>
    </source>
</reference>
<dbReference type="Pfam" id="PF25182">
    <property type="entry name" value="NonGDSL"/>
    <property type="match status" value="1"/>
</dbReference>
<dbReference type="HOGENOM" id="CLU_065317_1_1_5"/>
<dbReference type="InterPro" id="IPR036514">
    <property type="entry name" value="SGNH_hydro_sf"/>
</dbReference>
<evidence type="ECO:0000313" key="1">
    <source>
        <dbReference type="EMBL" id="AHB48388.1"/>
    </source>
</evidence>
<proteinExistence type="predicted"/>
<dbReference type="EMBL" id="CP006912">
    <property type="protein sequence ID" value="AHB48388.1"/>
    <property type="molecule type" value="Genomic_DNA"/>
</dbReference>
<dbReference type="SUPFAM" id="SSF52266">
    <property type="entry name" value="SGNH hydrolase"/>
    <property type="match status" value="1"/>
</dbReference>
<gene>
    <name evidence="1" type="ORF">W911_08275</name>
</gene>
<organism evidence="1 2">
    <name type="scientific">Hyphomicrobium nitrativorans NL23</name>
    <dbReference type="NCBI Taxonomy" id="1029756"/>
    <lineage>
        <taxon>Bacteria</taxon>
        <taxon>Pseudomonadati</taxon>
        <taxon>Pseudomonadota</taxon>
        <taxon>Alphaproteobacteria</taxon>
        <taxon>Hyphomicrobiales</taxon>
        <taxon>Hyphomicrobiaceae</taxon>
        <taxon>Hyphomicrobium</taxon>
    </lineage>
</organism>
<dbReference type="STRING" id="1029756.W911_08275"/>
<protein>
    <submittedName>
        <fullName evidence="1">GDSL family lipase</fullName>
    </submittedName>
</protein>
<accession>V5SCY9</accession>
<dbReference type="PANTHER" id="PTHR30383">
    <property type="entry name" value="THIOESTERASE 1/PROTEASE 1/LYSOPHOSPHOLIPASE L1"/>
    <property type="match status" value="1"/>
</dbReference>
<dbReference type="Proteomes" id="UP000018542">
    <property type="component" value="Chromosome"/>
</dbReference>
<dbReference type="GO" id="GO:0004622">
    <property type="term" value="F:phosphatidylcholine lysophospholipase activity"/>
    <property type="evidence" value="ECO:0007669"/>
    <property type="project" value="TreeGrafter"/>
</dbReference>
<evidence type="ECO:0000313" key="2">
    <source>
        <dbReference type="Proteomes" id="UP000018542"/>
    </source>
</evidence>
<name>V5SCY9_9HYPH</name>
<keyword evidence="2" id="KW-1185">Reference proteome</keyword>
<dbReference type="Gene3D" id="3.40.50.1110">
    <property type="entry name" value="SGNH hydrolase"/>
    <property type="match status" value="1"/>
</dbReference>
<dbReference type="InterPro" id="IPR057572">
    <property type="entry name" value="NonGDSL"/>
</dbReference>
<dbReference type="PATRIC" id="fig|1029756.8.peg.1725"/>
<sequence>MVAQDGCTVPADLLKLQAPLPKLSRAVLAEQPVRIVALGSSSTSGTGASSRDRTYPARLERELRAVWPENDVHVINAGVGGQLARHMLARIDHDVLKHRPQLVMWQTGVNDAVRGVPLDRFKTELREGIAKMRGAGADVALIDQQYYPRFQRIENGPAYLAAVREVAKEANVPVVQRYRIMQHLIESAQFTAATLLAPDQFHLNDTSYGCLGHLLARSLRSAAQAVAVPAPKLQDAVNTKDEAQM</sequence>
<dbReference type="PANTHER" id="PTHR30383:SF5">
    <property type="entry name" value="SGNH HYDROLASE-TYPE ESTERASE DOMAIN-CONTAINING PROTEIN"/>
    <property type="match status" value="1"/>
</dbReference>
<dbReference type="InterPro" id="IPR051532">
    <property type="entry name" value="Ester_Hydrolysis_Enzymes"/>
</dbReference>
<dbReference type="AlphaFoldDB" id="V5SCY9"/>